<name>W0F2P1_9BACT</name>
<reference evidence="7 8" key="1">
    <citation type="submission" date="2013-12" db="EMBL/GenBank/DDBJ databases">
        <authorList>
            <consortium name="DOE Joint Genome Institute"/>
            <person name="Eisen J."/>
            <person name="Huntemann M."/>
            <person name="Han J."/>
            <person name="Chen A."/>
            <person name="Kyrpides N."/>
            <person name="Mavromatis K."/>
            <person name="Markowitz V."/>
            <person name="Palaniappan K."/>
            <person name="Ivanova N."/>
            <person name="Schaumberg A."/>
            <person name="Pati A."/>
            <person name="Liolios K."/>
            <person name="Nordberg H.P."/>
            <person name="Cantor M.N."/>
            <person name="Hua S.X."/>
            <person name="Woyke T."/>
        </authorList>
    </citation>
    <scope>NUCLEOTIDE SEQUENCE [LARGE SCALE GENOMIC DNA]</scope>
    <source>
        <strain evidence="8">DSM 19437</strain>
    </source>
</reference>
<evidence type="ECO:0000256" key="4">
    <source>
        <dbReference type="ARBA" id="ARBA00023136"/>
    </source>
</evidence>
<dbReference type="EMBL" id="CP007035">
    <property type="protein sequence ID" value="AHF15749.1"/>
    <property type="molecule type" value="Genomic_DNA"/>
</dbReference>
<evidence type="ECO:0000256" key="2">
    <source>
        <dbReference type="ARBA" id="ARBA00022692"/>
    </source>
</evidence>
<dbReference type="PANTHER" id="PTHR22550:SF5">
    <property type="entry name" value="LEUCINE ZIPPER PROTEIN 4"/>
    <property type="match status" value="1"/>
</dbReference>
<feature type="domain" description="VWFA" evidence="6">
    <location>
        <begin position="92"/>
        <end position="289"/>
    </location>
</feature>
<feature type="transmembrane region" description="Helical" evidence="5">
    <location>
        <begin position="307"/>
        <end position="326"/>
    </location>
</feature>
<dbReference type="HOGENOM" id="CLU_024570_1_0_10"/>
<evidence type="ECO:0000259" key="6">
    <source>
        <dbReference type="PROSITE" id="PS50234"/>
    </source>
</evidence>
<dbReference type="SUPFAM" id="SSF53300">
    <property type="entry name" value="vWA-like"/>
    <property type="match status" value="1"/>
</dbReference>
<evidence type="ECO:0000256" key="1">
    <source>
        <dbReference type="ARBA" id="ARBA00022475"/>
    </source>
</evidence>
<keyword evidence="8" id="KW-1185">Reference proteome</keyword>
<organism evidence="7 8">
    <name type="scientific">Niabella soli DSM 19437</name>
    <dbReference type="NCBI Taxonomy" id="929713"/>
    <lineage>
        <taxon>Bacteria</taxon>
        <taxon>Pseudomonadati</taxon>
        <taxon>Bacteroidota</taxon>
        <taxon>Chitinophagia</taxon>
        <taxon>Chitinophagales</taxon>
        <taxon>Chitinophagaceae</taxon>
        <taxon>Niabella</taxon>
    </lineage>
</organism>
<dbReference type="PROSITE" id="PS50234">
    <property type="entry name" value="VWFA"/>
    <property type="match status" value="1"/>
</dbReference>
<dbReference type="InterPro" id="IPR002035">
    <property type="entry name" value="VWF_A"/>
</dbReference>
<dbReference type="Gene3D" id="3.40.50.410">
    <property type="entry name" value="von Willebrand factor, type A domain"/>
    <property type="match status" value="1"/>
</dbReference>
<keyword evidence="4 5" id="KW-0472">Membrane</keyword>
<dbReference type="Proteomes" id="UP000003586">
    <property type="component" value="Chromosome"/>
</dbReference>
<evidence type="ECO:0000313" key="7">
    <source>
        <dbReference type="EMBL" id="AHF15749.1"/>
    </source>
</evidence>
<evidence type="ECO:0000256" key="5">
    <source>
        <dbReference type="SAM" id="Phobius"/>
    </source>
</evidence>
<keyword evidence="1" id="KW-1003">Cell membrane</keyword>
<dbReference type="AlphaFoldDB" id="W0F2P1"/>
<dbReference type="RefSeq" id="WP_008585976.1">
    <property type="nucleotide sequence ID" value="NZ_CP007035.1"/>
</dbReference>
<evidence type="ECO:0000313" key="8">
    <source>
        <dbReference type="Proteomes" id="UP000003586"/>
    </source>
</evidence>
<dbReference type="OrthoDB" id="6206554at2"/>
<feature type="transmembrane region" description="Helical" evidence="5">
    <location>
        <begin position="6"/>
        <end position="27"/>
    </location>
</feature>
<feature type="transmembrane region" description="Helical" evidence="5">
    <location>
        <begin position="56"/>
        <end position="77"/>
    </location>
</feature>
<keyword evidence="3 5" id="KW-1133">Transmembrane helix</keyword>
<dbReference type="Pfam" id="PF00092">
    <property type="entry name" value="VWA"/>
    <property type="match status" value="1"/>
</dbReference>
<dbReference type="InterPro" id="IPR036465">
    <property type="entry name" value="vWFA_dom_sf"/>
</dbReference>
<protein>
    <submittedName>
        <fullName evidence="7">von Willebrand factor A</fullName>
    </submittedName>
</protein>
<dbReference type="STRING" id="929713.NIASO_12480"/>
<accession>W0F2P1</accession>
<sequence>MSFEFQYIYFIWLATAVLLFLFLFSVVKRWKRRTIKRIGEPALVKSMIRGYSPVRFNFKFFLLCIAFLMGVLSVMSLRKPGGDDGIKRSGIDVVFALDLSKSMLAQDVKPSRLLLAKQFIGKLMDAMPDNRIGLVWFAGKAFIQMPISADHGSAQMYVDDASPDVVPVKGTVIGDALEQSLKAFGEREAKYKAVILISDGEDHDEKAMEISKEMASRGLMVNTVGIGSPEGTFIPDDSTGGNKLDPATGKPVISKLNEKELQQIAANSHGVYIHLTDINAAIKTINNQLAQIDKKVSGDVSLMSFSYYFWIFATIMALCLVAEQLLPDGRKIKKEE</sequence>
<dbReference type="eggNOG" id="COG2304">
    <property type="taxonomic scope" value="Bacteria"/>
</dbReference>
<keyword evidence="2 5" id="KW-0812">Transmembrane</keyword>
<proteinExistence type="predicted"/>
<evidence type="ECO:0000256" key="3">
    <source>
        <dbReference type="ARBA" id="ARBA00022989"/>
    </source>
</evidence>
<dbReference type="InterPro" id="IPR050768">
    <property type="entry name" value="UPF0353/GerABKA_families"/>
</dbReference>
<gene>
    <name evidence="7" type="ORF">NIASO_12480</name>
</gene>
<dbReference type="KEGG" id="nso:NIASO_12480"/>
<dbReference type="SMART" id="SM00327">
    <property type="entry name" value="VWA"/>
    <property type="match status" value="1"/>
</dbReference>
<dbReference type="PANTHER" id="PTHR22550">
    <property type="entry name" value="SPORE GERMINATION PROTEIN"/>
    <property type="match status" value="1"/>
</dbReference>